<sequence>MRQLTVYFDGWCPLCQKSKWFLERLDRFDQLTFIDARRVQTFEQPLLLERMHVETTQGVRHAGIHGIRLLTKTLLVLRPVDPFVSLSIRLGIGAVIYDKVAKNRVIPVSCTTDCRIN</sequence>
<proteinExistence type="predicted"/>
<protein>
    <submittedName>
        <fullName evidence="1">DCC1-like thiol-disulfide oxidoreductase family protein</fullName>
    </submittedName>
</protein>
<gene>
    <name evidence="1" type="ORF">QK289_07480</name>
</gene>
<dbReference type="InterPro" id="IPR007263">
    <property type="entry name" value="DCC1-like"/>
</dbReference>
<comment type="caution">
    <text evidence="1">The sequence shown here is derived from an EMBL/GenBank/DDBJ whole genome shotgun (WGS) entry which is preliminary data.</text>
</comment>
<reference evidence="1 2" key="1">
    <citation type="submission" date="2023-04" db="EMBL/GenBank/DDBJ databases">
        <title>Antarctic isolates genomes.</title>
        <authorList>
            <person name="Dimov S.G."/>
        </authorList>
    </citation>
    <scope>NUCLEOTIDE SEQUENCE [LARGE SCALE GENOMIC DNA]</scope>
    <source>
        <strain evidence="1 2">AL19</strain>
    </source>
</reference>
<dbReference type="Pfam" id="PF04134">
    <property type="entry name" value="DCC1-like"/>
    <property type="match status" value="1"/>
</dbReference>
<accession>A0ABT6R1N0</accession>
<dbReference type="EMBL" id="JASBQV010000009">
    <property type="protein sequence ID" value="MDI3234847.1"/>
    <property type="molecule type" value="Genomic_DNA"/>
</dbReference>
<organism evidence="1 2">
    <name type="scientific">Exiguobacterium antarcticum</name>
    <dbReference type="NCBI Taxonomy" id="132920"/>
    <lineage>
        <taxon>Bacteria</taxon>
        <taxon>Bacillati</taxon>
        <taxon>Bacillota</taxon>
        <taxon>Bacilli</taxon>
        <taxon>Bacillales</taxon>
        <taxon>Bacillales Family XII. Incertae Sedis</taxon>
        <taxon>Exiguobacterium</taxon>
    </lineage>
</organism>
<dbReference type="RefSeq" id="WP_026830578.1">
    <property type="nucleotide sequence ID" value="NZ_JANJYY010000005.1"/>
</dbReference>
<evidence type="ECO:0000313" key="1">
    <source>
        <dbReference type="EMBL" id="MDI3234847.1"/>
    </source>
</evidence>
<name>A0ABT6R1N0_9BACL</name>
<evidence type="ECO:0000313" key="2">
    <source>
        <dbReference type="Proteomes" id="UP001243286"/>
    </source>
</evidence>
<dbReference type="Proteomes" id="UP001243286">
    <property type="component" value="Unassembled WGS sequence"/>
</dbReference>
<keyword evidence="2" id="KW-1185">Reference proteome</keyword>